<keyword evidence="4 9" id="KW-0547">Nucleotide-binding</keyword>
<dbReference type="InterPro" id="IPR041562">
    <property type="entry name" value="MCM_lid"/>
</dbReference>
<keyword evidence="12" id="KW-1185">Reference proteome</keyword>
<dbReference type="GO" id="GO:0017116">
    <property type="term" value="F:single-stranded DNA helicase activity"/>
    <property type="evidence" value="ECO:0007669"/>
    <property type="project" value="TreeGrafter"/>
</dbReference>
<gene>
    <name evidence="11" type="ORF">O9G_002402</name>
</gene>
<dbReference type="PROSITE" id="PS50051">
    <property type="entry name" value="MCM_2"/>
    <property type="match status" value="1"/>
</dbReference>
<dbReference type="GO" id="GO:0005524">
    <property type="term" value="F:ATP binding"/>
    <property type="evidence" value="ECO:0007669"/>
    <property type="project" value="UniProtKB-KW"/>
</dbReference>
<evidence type="ECO:0000259" key="10">
    <source>
        <dbReference type="PROSITE" id="PS50051"/>
    </source>
</evidence>
<dbReference type="OMA" id="THTVDWQ"/>
<name>A0A075AYY5_ROZAC</name>
<dbReference type="SMART" id="SM00382">
    <property type="entry name" value="AAA"/>
    <property type="match status" value="1"/>
</dbReference>
<dbReference type="CDD" id="cd17706">
    <property type="entry name" value="MCM"/>
    <property type="match status" value="1"/>
</dbReference>
<evidence type="ECO:0000256" key="8">
    <source>
        <dbReference type="ARBA" id="ARBA00042306"/>
    </source>
</evidence>
<reference evidence="11 12" key="1">
    <citation type="journal article" date="2013" name="Curr. Biol.">
        <title>Shared signatures of parasitism and phylogenomics unite Cryptomycota and microsporidia.</title>
        <authorList>
            <person name="James T.Y."/>
            <person name="Pelin A."/>
            <person name="Bonen L."/>
            <person name="Ahrendt S."/>
            <person name="Sain D."/>
            <person name="Corradi N."/>
            <person name="Stajich J.E."/>
        </authorList>
    </citation>
    <scope>NUCLEOTIDE SEQUENCE [LARGE SCALE GENOMIC DNA]</scope>
    <source>
        <strain evidence="11 12">CSF55</strain>
    </source>
</reference>
<accession>A0A075AYY5</accession>
<evidence type="ECO:0000256" key="3">
    <source>
        <dbReference type="ARBA" id="ARBA00012551"/>
    </source>
</evidence>
<dbReference type="InterPro" id="IPR018525">
    <property type="entry name" value="MCM_CS"/>
</dbReference>
<evidence type="ECO:0000256" key="7">
    <source>
        <dbReference type="ARBA" id="ARBA00023242"/>
    </source>
</evidence>
<evidence type="ECO:0000313" key="12">
    <source>
        <dbReference type="Proteomes" id="UP000030755"/>
    </source>
</evidence>
<dbReference type="HOGENOM" id="CLU_000995_7_2_1"/>
<keyword evidence="7" id="KW-0539">Nucleus</keyword>
<evidence type="ECO:0000256" key="5">
    <source>
        <dbReference type="ARBA" id="ARBA00022840"/>
    </source>
</evidence>
<dbReference type="GO" id="GO:0005634">
    <property type="term" value="C:nucleus"/>
    <property type="evidence" value="ECO:0007669"/>
    <property type="project" value="UniProtKB-SubCell"/>
</dbReference>
<dbReference type="InterPro" id="IPR056875">
    <property type="entry name" value="MCM8/REC_WHD"/>
</dbReference>
<dbReference type="Proteomes" id="UP000030755">
    <property type="component" value="Unassembled WGS sequence"/>
</dbReference>
<dbReference type="InterPro" id="IPR001208">
    <property type="entry name" value="MCM_dom"/>
</dbReference>
<comment type="subcellular location">
    <subcellularLocation>
        <location evidence="1">Nucleus</location>
    </subcellularLocation>
</comment>
<feature type="domain" description="MCM C-terminal AAA(+) ATPase" evidence="10">
    <location>
        <begin position="42"/>
        <end position="242"/>
    </location>
</feature>
<dbReference type="Pfam" id="PF25051">
    <property type="entry name" value="WHD_MCM8"/>
    <property type="match status" value="1"/>
</dbReference>
<evidence type="ECO:0000256" key="4">
    <source>
        <dbReference type="ARBA" id="ARBA00022741"/>
    </source>
</evidence>
<sequence length="474" mass="53196">MFTLYVEGISIVSSKVLEKSYEINLSEHDVNEILSISKRSDLFKLLVHSLCPSIYGHELIKAGLLLAIFGGTERVNGMRNSSHVLIVGDPGLGKSQMLISASNISPRGIYVGANTTTAAGLTVTLTKDSNRNEWALEAGALVLSDQGVCCIDEFDKMKYHTSLLEAMEQQSISIAKSGIVTTVPARSTILAAANPKGGHYNKSKSTKANLNMDSALLSRFDLVFVLLDKPDHEMDKFLSEQVISFHNSGKRNFSFQQKWKNNQINFNRQDSALESLDNFSDDVPLIDRLKIKSEAYIEPLSSSMLRKYISYAKKYVHPRLSPLAKSRLKEFYLEMRHSKSEETPVTTRQLESLIRLAEARAKLALRDVVCLEDCNDVIEIVNFCKANLDQKPNTNSKSGKKPNSKSAEIKLFLAEIQTLAQQNPGSEFSYQQLFQIAQELNLQKIDDFNAFIETLNYQGYLLKRNNKMYKVITV</sequence>
<dbReference type="SUPFAM" id="SSF52540">
    <property type="entry name" value="P-loop containing nucleoside triphosphate hydrolases"/>
    <property type="match status" value="1"/>
</dbReference>
<dbReference type="Gene3D" id="3.40.50.300">
    <property type="entry name" value="P-loop containing nucleotide triphosphate hydrolases"/>
    <property type="match status" value="1"/>
</dbReference>
<comment type="similarity">
    <text evidence="2 9">Belongs to the MCM family.</text>
</comment>
<dbReference type="GO" id="GO:0042555">
    <property type="term" value="C:MCM complex"/>
    <property type="evidence" value="ECO:0007669"/>
    <property type="project" value="TreeGrafter"/>
</dbReference>
<dbReference type="PANTHER" id="PTHR11630">
    <property type="entry name" value="DNA REPLICATION LICENSING FACTOR MCM FAMILY MEMBER"/>
    <property type="match status" value="1"/>
</dbReference>
<keyword evidence="6 9" id="KW-0238">DNA-binding</keyword>
<dbReference type="GO" id="GO:0006260">
    <property type="term" value="P:DNA replication"/>
    <property type="evidence" value="ECO:0007669"/>
    <property type="project" value="InterPro"/>
</dbReference>
<evidence type="ECO:0000313" key="11">
    <source>
        <dbReference type="EMBL" id="EPZ33764.1"/>
    </source>
</evidence>
<dbReference type="GO" id="GO:0006310">
    <property type="term" value="P:DNA recombination"/>
    <property type="evidence" value="ECO:0007669"/>
    <property type="project" value="UniProtKB-ARBA"/>
</dbReference>
<dbReference type="OrthoDB" id="7462577at2759"/>
<dbReference type="CDD" id="cd22247">
    <property type="entry name" value="MCM8_WHD"/>
    <property type="match status" value="1"/>
</dbReference>
<evidence type="ECO:0000256" key="6">
    <source>
        <dbReference type="ARBA" id="ARBA00023125"/>
    </source>
</evidence>
<dbReference type="Pfam" id="PF00493">
    <property type="entry name" value="MCM"/>
    <property type="match status" value="1"/>
</dbReference>
<dbReference type="SMART" id="SM00350">
    <property type="entry name" value="MCM"/>
    <property type="match status" value="1"/>
</dbReference>
<protein>
    <recommendedName>
        <fullName evidence="3">DNA helicase</fullName>
        <ecNumber evidence="3">3.6.4.12</ecNumber>
    </recommendedName>
    <alternativeName>
        <fullName evidence="8">Minichromosome maintenance 8</fullName>
    </alternativeName>
</protein>
<dbReference type="AlphaFoldDB" id="A0A075AYY5"/>
<keyword evidence="5 9" id="KW-0067">ATP-binding</keyword>
<dbReference type="PANTHER" id="PTHR11630:SF47">
    <property type="entry name" value="DNA HELICASE MCM8"/>
    <property type="match status" value="1"/>
</dbReference>
<dbReference type="Pfam" id="PF17855">
    <property type="entry name" value="MCM_lid"/>
    <property type="match status" value="1"/>
</dbReference>
<dbReference type="EC" id="3.6.4.12" evidence="3"/>
<organism evidence="11 12">
    <name type="scientific">Rozella allomycis (strain CSF55)</name>
    <dbReference type="NCBI Taxonomy" id="988480"/>
    <lineage>
        <taxon>Eukaryota</taxon>
        <taxon>Fungi</taxon>
        <taxon>Fungi incertae sedis</taxon>
        <taxon>Cryptomycota</taxon>
        <taxon>Cryptomycota incertae sedis</taxon>
        <taxon>Rozella</taxon>
    </lineage>
</organism>
<dbReference type="GO" id="GO:0003697">
    <property type="term" value="F:single-stranded DNA binding"/>
    <property type="evidence" value="ECO:0007669"/>
    <property type="project" value="TreeGrafter"/>
</dbReference>
<dbReference type="PROSITE" id="PS00847">
    <property type="entry name" value="MCM_1"/>
    <property type="match status" value="1"/>
</dbReference>
<evidence type="ECO:0000256" key="9">
    <source>
        <dbReference type="RuleBase" id="RU004070"/>
    </source>
</evidence>
<dbReference type="PRINTS" id="PR01657">
    <property type="entry name" value="MCMFAMILY"/>
</dbReference>
<proteinExistence type="inferred from homology"/>
<evidence type="ECO:0000256" key="2">
    <source>
        <dbReference type="ARBA" id="ARBA00008010"/>
    </source>
</evidence>
<dbReference type="EMBL" id="KE561045">
    <property type="protein sequence ID" value="EPZ33764.1"/>
    <property type="molecule type" value="Genomic_DNA"/>
</dbReference>
<evidence type="ECO:0000256" key="1">
    <source>
        <dbReference type="ARBA" id="ARBA00004123"/>
    </source>
</evidence>
<dbReference type="STRING" id="988480.A0A075AYY5"/>
<dbReference type="InterPro" id="IPR003593">
    <property type="entry name" value="AAA+_ATPase"/>
</dbReference>
<dbReference type="InterPro" id="IPR027417">
    <property type="entry name" value="P-loop_NTPase"/>
</dbReference>
<dbReference type="InterPro" id="IPR031327">
    <property type="entry name" value="MCM"/>
</dbReference>